<dbReference type="Proteomes" id="UP001152320">
    <property type="component" value="Unassembled WGS sequence"/>
</dbReference>
<protein>
    <submittedName>
        <fullName evidence="1">Uncharacterized protein</fullName>
    </submittedName>
</protein>
<keyword evidence="2" id="KW-1185">Reference proteome</keyword>
<dbReference type="EMBL" id="JAIZAY010000714">
    <property type="protein sequence ID" value="KAJ8018024.1"/>
    <property type="molecule type" value="Genomic_DNA"/>
</dbReference>
<gene>
    <name evidence="1" type="ORF">HOLleu_44214</name>
</gene>
<evidence type="ECO:0000313" key="1">
    <source>
        <dbReference type="EMBL" id="KAJ8018024.1"/>
    </source>
</evidence>
<accession>A0A9Q0YAV3</accession>
<sequence length="50" mass="5767">MAIFRAVHVGRCYSSIRLSVAQISQRSVFIVNGRFDHIGMFLCYCWNILS</sequence>
<dbReference type="AlphaFoldDB" id="A0A9Q0YAV3"/>
<proteinExistence type="predicted"/>
<evidence type="ECO:0000313" key="2">
    <source>
        <dbReference type="Proteomes" id="UP001152320"/>
    </source>
</evidence>
<reference evidence="1" key="1">
    <citation type="submission" date="2021-10" db="EMBL/GenBank/DDBJ databases">
        <title>Tropical sea cucumber genome reveals ecological adaptation and Cuvierian tubules defense mechanism.</title>
        <authorList>
            <person name="Chen T."/>
        </authorList>
    </citation>
    <scope>NUCLEOTIDE SEQUENCE</scope>
    <source>
        <strain evidence="1">Nanhai2018</strain>
        <tissue evidence="1">Muscle</tissue>
    </source>
</reference>
<organism evidence="1 2">
    <name type="scientific">Holothuria leucospilota</name>
    <name type="common">Black long sea cucumber</name>
    <name type="synonym">Mertensiothuria leucospilota</name>
    <dbReference type="NCBI Taxonomy" id="206669"/>
    <lineage>
        <taxon>Eukaryota</taxon>
        <taxon>Metazoa</taxon>
        <taxon>Echinodermata</taxon>
        <taxon>Eleutherozoa</taxon>
        <taxon>Echinozoa</taxon>
        <taxon>Holothuroidea</taxon>
        <taxon>Aspidochirotacea</taxon>
        <taxon>Aspidochirotida</taxon>
        <taxon>Holothuriidae</taxon>
        <taxon>Holothuria</taxon>
    </lineage>
</organism>
<comment type="caution">
    <text evidence="1">The sequence shown here is derived from an EMBL/GenBank/DDBJ whole genome shotgun (WGS) entry which is preliminary data.</text>
</comment>
<name>A0A9Q0YAV3_HOLLE</name>